<dbReference type="PROSITE" id="PS52016">
    <property type="entry name" value="TONB_DEPENDENT_REC_3"/>
    <property type="match status" value="1"/>
</dbReference>
<dbReference type="EMBL" id="QKRX01000009">
    <property type="protein sequence ID" value="RAU17545.1"/>
    <property type="molecule type" value="Genomic_DNA"/>
</dbReference>
<evidence type="ECO:0000256" key="6">
    <source>
        <dbReference type="ARBA" id="ARBA00022729"/>
    </source>
</evidence>
<comment type="subcellular location">
    <subcellularLocation>
        <location evidence="1 12">Cell outer membrane</location>
        <topology evidence="1 12">Multi-pass membrane protein</topology>
    </subcellularLocation>
</comment>
<dbReference type="GO" id="GO:0006826">
    <property type="term" value="P:iron ion transport"/>
    <property type="evidence" value="ECO:0007669"/>
    <property type="project" value="UniProtKB-KW"/>
</dbReference>
<evidence type="ECO:0000313" key="19">
    <source>
        <dbReference type="Proteomes" id="UP000250744"/>
    </source>
</evidence>
<keyword evidence="4" id="KW-0410">Iron transport</keyword>
<evidence type="ECO:0000256" key="11">
    <source>
        <dbReference type="ARBA" id="ARBA00023237"/>
    </source>
</evidence>
<keyword evidence="18" id="KW-0675">Receptor</keyword>
<dbReference type="Proteomes" id="UP000250744">
    <property type="component" value="Unassembled WGS sequence"/>
</dbReference>
<evidence type="ECO:0000256" key="9">
    <source>
        <dbReference type="ARBA" id="ARBA00023077"/>
    </source>
</evidence>
<proteinExistence type="inferred from homology"/>
<keyword evidence="7" id="KW-0408">Iron</keyword>
<dbReference type="RefSeq" id="WP_112159698.1">
    <property type="nucleotide sequence ID" value="NZ_QKRX01000009.1"/>
</dbReference>
<keyword evidence="11 12" id="KW-0998">Cell outer membrane</keyword>
<dbReference type="PROSITE" id="PS01156">
    <property type="entry name" value="TONB_DEPENDENT_REC_2"/>
    <property type="match status" value="1"/>
</dbReference>
<dbReference type="OrthoDB" id="127311at2"/>
<evidence type="ECO:0000259" key="17">
    <source>
        <dbReference type="Pfam" id="PF07715"/>
    </source>
</evidence>
<dbReference type="InterPro" id="IPR012910">
    <property type="entry name" value="Plug_dom"/>
</dbReference>
<name>A0A364NKZ0_9GAMM</name>
<dbReference type="GO" id="GO:0009279">
    <property type="term" value="C:cell outer membrane"/>
    <property type="evidence" value="ECO:0007669"/>
    <property type="project" value="UniProtKB-SubCell"/>
</dbReference>
<keyword evidence="8" id="KW-0406">Ion transport</keyword>
<organism evidence="18 19">
    <name type="scientific">Nitrincola tibetensis</name>
    <dbReference type="NCBI Taxonomy" id="2219697"/>
    <lineage>
        <taxon>Bacteria</taxon>
        <taxon>Pseudomonadati</taxon>
        <taxon>Pseudomonadota</taxon>
        <taxon>Gammaproteobacteria</taxon>
        <taxon>Oceanospirillales</taxon>
        <taxon>Oceanospirillaceae</taxon>
        <taxon>Nitrincola</taxon>
    </lineage>
</organism>
<dbReference type="InterPro" id="IPR039426">
    <property type="entry name" value="TonB-dep_rcpt-like"/>
</dbReference>
<sequence>MSPKLSGFLLTSLFISTPFAMAQTSSSSVVLDEILVTSGFRPATQLKTPASVTAVSEETLESRQSQHLEDVLALIPNVNSAKGSSRARFYQMRGVGERSQFVGHVNPSVGVLLDGIDMSSIAASATLMDIKQVEVLRGPQGTLYGSNALAGLINLQSNDPTTQPEGSLEGTIGNYNTHSLTAVYSTPLTETAGLRLAISQNKSDGFMRNDHLNRKNTSNIDETFIRAKLRFAITDDWLMDLTGFYADINNGYDAFSLDNTRTTLSDEPGRDRQISKAFALKSIWTGHDVYQLETRLSHSNTRSDYGYDEDWAFNGFHSWGYSSYDEYVREYNTTTAELRFVSLPGQEIFNGTTQWTAGLHGFHQDSDLKSDVFRNGLPRAGRTITSDFKTERVSLYGELETLLSEDWILTSGLRVEHSRTAFDDNVRASYRKNEDLWGGRLALEHFLTPETSVYASLSKGYKVGGVNGGFTPAQLSNEQLIFDTESLWNYEIGSKGRYLDGRLITQTSLFYQQRKDAHLRGSFMASSNPADGFVDYLFNADQVNNTGAEFEFNYALDNGLSVQGALGLLQTKVKDARARTHQRDVAHAPHWQYQLGLAYDRGQGWFSGVSVEGKDSFYFSDSHDAKSWDYKLVNAYIGYQQNSWSVRLWGRNLGNKDIAERGFFFGNDPSIDYEERAYYQLGAPRTFGVTARLMF</sequence>
<reference evidence="18 19" key="1">
    <citation type="submission" date="2018-06" db="EMBL/GenBank/DDBJ databases">
        <title>Nitrincola tibetense sp. nov., isolated from Lake XuguoCo on Tibetan Plateau.</title>
        <authorList>
            <person name="Xing P."/>
        </authorList>
    </citation>
    <scope>NUCLEOTIDE SEQUENCE [LARGE SCALE GENOMIC DNA]</scope>
    <source>
        <strain evidence="19">xg18</strain>
    </source>
</reference>
<evidence type="ECO:0000256" key="12">
    <source>
        <dbReference type="PROSITE-ProRule" id="PRU01360"/>
    </source>
</evidence>
<dbReference type="InterPro" id="IPR010917">
    <property type="entry name" value="TonB_rcpt_CS"/>
</dbReference>
<feature type="chain" id="PRO_5016602509" evidence="15">
    <location>
        <begin position="23"/>
        <end position="695"/>
    </location>
</feature>
<evidence type="ECO:0000256" key="2">
    <source>
        <dbReference type="ARBA" id="ARBA00022448"/>
    </source>
</evidence>
<evidence type="ECO:0000256" key="14">
    <source>
        <dbReference type="RuleBase" id="RU003357"/>
    </source>
</evidence>
<keyword evidence="6 15" id="KW-0732">Signal</keyword>
<dbReference type="Pfam" id="PF00593">
    <property type="entry name" value="TonB_dep_Rec_b-barrel"/>
    <property type="match status" value="1"/>
</dbReference>
<dbReference type="SUPFAM" id="SSF56935">
    <property type="entry name" value="Porins"/>
    <property type="match status" value="1"/>
</dbReference>
<protein>
    <submittedName>
        <fullName evidence="18">TonB-dependent receptor</fullName>
    </submittedName>
</protein>
<evidence type="ECO:0000256" key="4">
    <source>
        <dbReference type="ARBA" id="ARBA00022496"/>
    </source>
</evidence>
<feature type="domain" description="TonB-dependent receptor plug" evidence="17">
    <location>
        <begin position="45"/>
        <end position="151"/>
    </location>
</feature>
<evidence type="ECO:0000313" key="18">
    <source>
        <dbReference type="EMBL" id="RAU17545.1"/>
    </source>
</evidence>
<feature type="short sequence motif" description="TonB C-terminal box" evidence="13">
    <location>
        <begin position="678"/>
        <end position="695"/>
    </location>
</feature>
<keyword evidence="10 12" id="KW-0472">Membrane</keyword>
<dbReference type="InterPro" id="IPR000531">
    <property type="entry name" value="Beta-barrel_TonB"/>
</dbReference>
<feature type="domain" description="TonB-dependent receptor-like beta-barrel" evidence="16">
    <location>
        <begin position="246"/>
        <end position="653"/>
    </location>
</feature>
<evidence type="ECO:0000256" key="3">
    <source>
        <dbReference type="ARBA" id="ARBA00022452"/>
    </source>
</evidence>
<comment type="caution">
    <text evidence="18">The sequence shown here is derived from an EMBL/GenBank/DDBJ whole genome shotgun (WGS) entry which is preliminary data.</text>
</comment>
<keyword evidence="19" id="KW-1185">Reference proteome</keyword>
<evidence type="ECO:0000259" key="16">
    <source>
        <dbReference type="Pfam" id="PF00593"/>
    </source>
</evidence>
<keyword evidence="9 14" id="KW-0798">TonB box</keyword>
<dbReference type="AlphaFoldDB" id="A0A364NKZ0"/>
<dbReference type="PANTHER" id="PTHR32552">
    <property type="entry name" value="FERRICHROME IRON RECEPTOR-RELATED"/>
    <property type="match status" value="1"/>
</dbReference>
<keyword evidence="3 12" id="KW-1134">Transmembrane beta strand</keyword>
<evidence type="ECO:0000256" key="15">
    <source>
        <dbReference type="SAM" id="SignalP"/>
    </source>
</evidence>
<evidence type="ECO:0000256" key="10">
    <source>
        <dbReference type="ARBA" id="ARBA00023136"/>
    </source>
</evidence>
<comment type="similarity">
    <text evidence="12 14">Belongs to the TonB-dependent receptor family.</text>
</comment>
<evidence type="ECO:0000256" key="13">
    <source>
        <dbReference type="PROSITE-ProRule" id="PRU10144"/>
    </source>
</evidence>
<dbReference type="PANTHER" id="PTHR32552:SF81">
    <property type="entry name" value="TONB-DEPENDENT OUTER MEMBRANE RECEPTOR"/>
    <property type="match status" value="1"/>
</dbReference>
<evidence type="ECO:0000256" key="7">
    <source>
        <dbReference type="ARBA" id="ARBA00023004"/>
    </source>
</evidence>
<evidence type="ECO:0000256" key="5">
    <source>
        <dbReference type="ARBA" id="ARBA00022692"/>
    </source>
</evidence>
<gene>
    <name evidence="18" type="ORF">DN062_12710</name>
</gene>
<accession>A0A364NKZ0</accession>
<dbReference type="Pfam" id="PF07715">
    <property type="entry name" value="Plug"/>
    <property type="match status" value="1"/>
</dbReference>
<evidence type="ECO:0000256" key="8">
    <source>
        <dbReference type="ARBA" id="ARBA00023065"/>
    </source>
</evidence>
<evidence type="ECO:0000256" key="1">
    <source>
        <dbReference type="ARBA" id="ARBA00004571"/>
    </source>
</evidence>
<dbReference type="InterPro" id="IPR036942">
    <property type="entry name" value="Beta-barrel_TonB_sf"/>
</dbReference>
<dbReference type="Gene3D" id="2.40.170.20">
    <property type="entry name" value="TonB-dependent receptor, beta-barrel domain"/>
    <property type="match status" value="1"/>
</dbReference>
<keyword evidence="5 12" id="KW-0812">Transmembrane</keyword>
<keyword evidence="2 12" id="KW-0813">Transport</keyword>
<feature type="signal peptide" evidence="15">
    <location>
        <begin position="1"/>
        <end position="22"/>
    </location>
</feature>